<evidence type="ECO:0000313" key="8">
    <source>
        <dbReference type="Proteomes" id="UP001569175"/>
    </source>
</evidence>
<keyword evidence="4" id="KW-0808">Transferase</keyword>
<evidence type="ECO:0000313" key="7">
    <source>
        <dbReference type="EMBL" id="MEZ8055382.1"/>
    </source>
</evidence>
<feature type="domain" description="DNA methylase adenine-specific" evidence="6">
    <location>
        <begin position="48"/>
        <end position="182"/>
    </location>
</feature>
<dbReference type="PRINTS" id="PR00507">
    <property type="entry name" value="N12N6MTFRASE"/>
</dbReference>
<dbReference type="Proteomes" id="UP001569175">
    <property type="component" value="Unassembled WGS sequence"/>
</dbReference>
<dbReference type="RefSeq" id="WP_371708349.1">
    <property type="nucleotide sequence ID" value="NZ_JBGOOL010000072.1"/>
</dbReference>
<evidence type="ECO:0000256" key="1">
    <source>
        <dbReference type="ARBA" id="ARBA00006594"/>
    </source>
</evidence>
<dbReference type="PANTHER" id="PTHR33841">
    <property type="entry name" value="DNA METHYLTRANSFERASE YEEA-RELATED"/>
    <property type="match status" value="1"/>
</dbReference>
<dbReference type="InterPro" id="IPR050953">
    <property type="entry name" value="N4_N6_ade-DNA_methylase"/>
</dbReference>
<evidence type="ECO:0000256" key="2">
    <source>
        <dbReference type="ARBA" id="ARBA00011900"/>
    </source>
</evidence>
<organism evidence="7 8">
    <name type="scientific">Vibrio atlanticus</name>
    <dbReference type="NCBI Taxonomy" id="693153"/>
    <lineage>
        <taxon>Bacteria</taxon>
        <taxon>Pseudomonadati</taxon>
        <taxon>Pseudomonadota</taxon>
        <taxon>Gammaproteobacteria</taxon>
        <taxon>Vibrionales</taxon>
        <taxon>Vibrionaceae</taxon>
        <taxon>Vibrio</taxon>
    </lineage>
</organism>
<evidence type="ECO:0000256" key="3">
    <source>
        <dbReference type="ARBA" id="ARBA00022603"/>
    </source>
</evidence>
<dbReference type="PANTHER" id="PTHR33841:SF1">
    <property type="entry name" value="DNA METHYLTRANSFERASE A"/>
    <property type="match status" value="1"/>
</dbReference>
<dbReference type="SUPFAM" id="SSF53335">
    <property type="entry name" value="S-adenosyl-L-methionine-dependent methyltransferases"/>
    <property type="match status" value="1"/>
</dbReference>
<dbReference type="EC" id="2.1.1.72" evidence="2"/>
<dbReference type="GO" id="GO:0008168">
    <property type="term" value="F:methyltransferase activity"/>
    <property type="evidence" value="ECO:0007669"/>
    <property type="project" value="UniProtKB-KW"/>
</dbReference>
<keyword evidence="8" id="KW-1185">Reference proteome</keyword>
<keyword evidence="3 7" id="KW-0489">Methyltransferase</keyword>
<sequence>MNQINKHNTSLRDFLELEENQLDSSTLSSLVDLDSIDLVLRECLTIDEMREAGSFFTGSKLAASAVNSFQSPITFDSVVLDPTCGAGNLLIECSRRLGVESTLSETLNKWGKVLWGFDIHESFVEATRLRIVIEALNRGVVKDCSIEDALEFLNNIKCQNALSVSPESLTNVTHAIMNPPFTRWPSPKEYYWKEGKVNAAGVIFDKYLRMLSEGCYVSAILPDVLRSGSRYEGFRSFCSSILEAQCSVWGRFNTKTDVDVFVLSGVAKEEGISQITWFEDIGEYIPLSERYDVRIGPLVAYRDPEEGDLYPYFYPKNSPTWHTVTEPTEFRRFSGKVLNPPFVVVKRTSSPSDRFRASATIINLKEAVAIENHMIVIKPKSSTLRDCKKILKILKSSQTNDFLNERIRLRHLTVSVIKDIPIEGKQ</sequence>
<evidence type="ECO:0000256" key="5">
    <source>
        <dbReference type="ARBA" id="ARBA00047942"/>
    </source>
</evidence>
<comment type="catalytic activity">
    <reaction evidence="5">
        <text>a 2'-deoxyadenosine in DNA + S-adenosyl-L-methionine = an N(6)-methyl-2'-deoxyadenosine in DNA + S-adenosyl-L-homocysteine + H(+)</text>
        <dbReference type="Rhea" id="RHEA:15197"/>
        <dbReference type="Rhea" id="RHEA-COMP:12418"/>
        <dbReference type="Rhea" id="RHEA-COMP:12419"/>
        <dbReference type="ChEBI" id="CHEBI:15378"/>
        <dbReference type="ChEBI" id="CHEBI:57856"/>
        <dbReference type="ChEBI" id="CHEBI:59789"/>
        <dbReference type="ChEBI" id="CHEBI:90615"/>
        <dbReference type="ChEBI" id="CHEBI:90616"/>
        <dbReference type="EC" id="2.1.1.72"/>
    </reaction>
</comment>
<dbReference type="InterPro" id="IPR003356">
    <property type="entry name" value="DNA_methylase_A-5"/>
</dbReference>
<evidence type="ECO:0000256" key="4">
    <source>
        <dbReference type="ARBA" id="ARBA00022679"/>
    </source>
</evidence>
<protein>
    <recommendedName>
        <fullName evidence="2">site-specific DNA-methyltransferase (adenine-specific)</fullName>
        <ecNumber evidence="2">2.1.1.72</ecNumber>
    </recommendedName>
</protein>
<name>A0ABV4KV83_9VIBR</name>
<proteinExistence type="inferred from homology"/>
<evidence type="ECO:0000259" key="6">
    <source>
        <dbReference type="Pfam" id="PF02384"/>
    </source>
</evidence>
<dbReference type="Gene3D" id="3.40.50.150">
    <property type="entry name" value="Vaccinia Virus protein VP39"/>
    <property type="match status" value="1"/>
</dbReference>
<dbReference type="Pfam" id="PF02384">
    <property type="entry name" value="N6_Mtase"/>
    <property type="match status" value="1"/>
</dbReference>
<accession>A0ABV4KV83</accession>
<comment type="similarity">
    <text evidence="1">Belongs to the N(4)/N(6)-methyltransferase family.</text>
</comment>
<comment type="caution">
    <text evidence="7">The sequence shown here is derived from an EMBL/GenBank/DDBJ whole genome shotgun (WGS) entry which is preliminary data.</text>
</comment>
<dbReference type="EMBL" id="JBGOOL010000072">
    <property type="protein sequence ID" value="MEZ8055382.1"/>
    <property type="molecule type" value="Genomic_DNA"/>
</dbReference>
<gene>
    <name evidence="7" type="ORF">ACED57_19860</name>
</gene>
<dbReference type="GO" id="GO:0032259">
    <property type="term" value="P:methylation"/>
    <property type="evidence" value="ECO:0007669"/>
    <property type="project" value="UniProtKB-KW"/>
</dbReference>
<dbReference type="InterPro" id="IPR029063">
    <property type="entry name" value="SAM-dependent_MTases_sf"/>
</dbReference>
<reference evidence="7 8" key="1">
    <citation type="submission" date="2024-06" db="EMBL/GenBank/DDBJ databases">
        <authorList>
            <person name="Steensen K."/>
            <person name="Seneca J."/>
            <person name="Bartlau N."/>
            <person name="Yu A.X."/>
            <person name="Polz M.F."/>
        </authorList>
    </citation>
    <scope>NUCLEOTIDE SEQUENCE [LARGE SCALE GENOMIC DNA]</scope>
    <source>
        <strain evidence="7 8">1F9</strain>
    </source>
</reference>